<name>A0A7W9JHT5_9MICC</name>
<dbReference type="InterPro" id="IPR036938">
    <property type="entry name" value="PAP2/HPO_sf"/>
</dbReference>
<feature type="transmembrane region" description="Helical" evidence="1">
    <location>
        <begin position="186"/>
        <end position="205"/>
    </location>
</feature>
<evidence type="ECO:0000313" key="4">
    <source>
        <dbReference type="Proteomes" id="UP000567246"/>
    </source>
</evidence>
<dbReference type="AlphaFoldDB" id="A0A7W9JHT5"/>
<organism evidence="3 4">
    <name type="scientific">Micrococcus endophyticus</name>
    <dbReference type="NCBI Taxonomy" id="455343"/>
    <lineage>
        <taxon>Bacteria</taxon>
        <taxon>Bacillati</taxon>
        <taxon>Actinomycetota</taxon>
        <taxon>Actinomycetes</taxon>
        <taxon>Micrococcales</taxon>
        <taxon>Micrococcaceae</taxon>
        <taxon>Micrococcus</taxon>
    </lineage>
</organism>
<evidence type="ECO:0000256" key="1">
    <source>
        <dbReference type="SAM" id="Phobius"/>
    </source>
</evidence>
<feature type="transmembrane region" description="Helical" evidence="1">
    <location>
        <begin position="217"/>
        <end position="241"/>
    </location>
</feature>
<accession>A0A7W9JHT5</accession>
<comment type="caution">
    <text evidence="3">The sequence shown here is derived from an EMBL/GenBank/DDBJ whole genome shotgun (WGS) entry which is preliminary data.</text>
</comment>
<feature type="transmembrane region" description="Helical" evidence="1">
    <location>
        <begin position="16"/>
        <end position="36"/>
    </location>
</feature>
<protein>
    <submittedName>
        <fullName evidence="3">Membrane-associated phospholipid phosphatase</fullName>
    </submittedName>
</protein>
<feature type="transmembrane region" description="Helical" evidence="1">
    <location>
        <begin position="69"/>
        <end position="88"/>
    </location>
</feature>
<dbReference type="Gene3D" id="1.20.144.10">
    <property type="entry name" value="Phosphatidic acid phosphatase type 2/haloperoxidase"/>
    <property type="match status" value="1"/>
</dbReference>
<dbReference type="SUPFAM" id="SSF48317">
    <property type="entry name" value="Acid phosphatase/Vanadium-dependent haloperoxidase"/>
    <property type="match status" value="1"/>
</dbReference>
<feature type="domain" description="Phosphatidic acid phosphatase type 2/haloperoxidase" evidence="2">
    <location>
        <begin position="96"/>
        <end position="201"/>
    </location>
</feature>
<feature type="transmembrane region" description="Helical" evidence="1">
    <location>
        <begin position="261"/>
        <end position="280"/>
    </location>
</feature>
<proteinExistence type="predicted"/>
<evidence type="ECO:0000313" key="3">
    <source>
        <dbReference type="EMBL" id="MBB5847527.1"/>
    </source>
</evidence>
<dbReference type="Pfam" id="PF01569">
    <property type="entry name" value="PAP2"/>
    <property type="match status" value="1"/>
</dbReference>
<feature type="transmembrane region" description="Helical" evidence="1">
    <location>
        <begin position="95"/>
        <end position="116"/>
    </location>
</feature>
<sequence length="286" mass="29361">MPRTARPPLRVPSWPWWAALAACVAGVVLLYAALVWSSAGQVLEYQVFRAVEERYADTVPDLASRVVRLLPLTLAAGVALASLGALAVPRWRRRGMLALAALIGANLTTQLLKAVLPRPEHAAGVPFSGGNSLPSGHMTLAAGAAVAALLLVPARWRPVTAVLGTAVSALTGAVAYTEAWHRPSDMAAAALVAAGWGLLAVPLALHEDGPRPAPRGARAAEIGMWTVGAVGMAAGLVLLWLTLEAPAAAGASPHPAAEPAGILLSAAPVVLCWGALATAFRRSRTA</sequence>
<keyword evidence="1" id="KW-1133">Transmembrane helix</keyword>
<feature type="transmembrane region" description="Helical" evidence="1">
    <location>
        <begin position="161"/>
        <end position="180"/>
    </location>
</feature>
<keyword evidence="4" id="KW-1185">Reference proteome</keyword>
<dbReference type="EMBL" id="JACHMW010000001">
    <property type="protein sequence ID" value="MBB5847527.1"/>
    <property type="molecule type" value="Genomic_DNA"/>
</dbReference>
<evidence type="ECO:0000259" key="2">
    <source>
        <dbReference type="Pfam" id="PF01569"/>
    </source>
</evidence>
<gene>
    <name evidence="3" type="ORF">HDA33_000091</name>
</gene>
<dbReference type="PROSITE" id="PS51257">
    <property type="entry name" value="PROKAR_LIPOPROTEIN"/>
    <property type="match status" value="1"/>
</dbReference>
<reference evidence="3 4" key="1">
    <citation type="submission" date="2020-08" db="EMBL/GenBank/DDBJ databases">
        <title>Sequencing the genomes of 1000 actinobacteria strains.</title>
        <authorList>
            <person name="Klenk H.-P."/>
        </authorList>
    </citation>
    <scope>NUCLEOTIDE SEQUENCE [LARGE SCALE GENOMIC DNA]</scope>
    <source>
        <strain evidence="3 4">DSM 17945</strain>
    </source>
</reference>
<dbReference type="RefSeq" id="WP_184169741.1">
    <property type="nucleotide sequence ID" value="NZ_BAABAG010000003.1"/>
</dbReference>
<dbReference type="InterPro" id="IPR000326">
    <property type="entry name" value="PAP2/HPO"/>
</dbReference>
<feature type="transmembrane region" description="Helical" evidence="1">
    <location>
        <begin position="136"/>
        <end position="154"/>
    </location>
</feature>
<keyword evidence="1" id="KW-0812">Transmembrane</keyword>
<keyword evidence="1" id="KW-0472">Membrane</keyword>
<dbReference type="Proteomes" id="UP000567246">
    <property type="component" value="Unassembled WGS sequence"/>
</dbReference>